<evidence type="ECO:0000313" key="7">
    <source>
        <dbReference type="EMBL" id="KFB07722.1"/>
    </source>
</evidence>
<dbReference type="EC" id="5.4.99.25" evidence="5"/>
<evidence type="ECO:0000256" key="1">
    <source>
        <dbReference type="ARBA" id="ARBA00000385"/>
    </source>
</evidence>
<dbReference type="Proteomes" id="UP000028523">
    <property type="component" value="Unassembled WGS sequence"/>
</dbReference>
<comment type="function">
    <text evidence="5">Responsible for synthesis of pseudouridine from uracil-55 in the psi GC loop of transfer RNAs.</text>
</comment>
<dbReference type="EMBL" id="AWQU01000068">
    <property type="protein sequence ID" value="KFB07722.1"/>
    <property type="molecule type" value="Genomic_DNA"/>
</dbReference>
<dbReference type="GO" id="GO:1990481">
    <property type="term" value="P:mRNA pseudouridine synthesis"/>
    <property type="evidence" value="ECO:0007669"/>
    <property type="project" value="TreeGrafter"/>
</dbReference>
<dbReference type="InterPro" id="IPR002501">
    <property type="entry name" value="PsdUridine_synth_N"/>
</dbReference>
<dbReference type="AlphaFoldDB" id="A0A084U436"/>
<evidence type="ECO:0000313" key="8">
    <source>
        <dbReference type="Proteomes" id="UP000028523"/>
    </source>
</evidence>
<protein>
    <recommendedName>
        <fullName evidence="5">tRNA pseudouridine synthase B</fullName>
        <ecNumber evidence="5">5.4.99.25</ecNumber>
    </recommendedName>
    <alternativeName>
        <fullName evidence="5">tRNA pseudouridine(55) synthase</fullName>
        <shortName evidence="5">Psi55 synthase</shortName>
    </alternativeName>
    <alternativeName>
        <fullName evidence="5">tRNA pseudouridylate synthase</fullName>
    </alternativeName>
    <alternativeName>
        <fullName evidence="5">tRNA-uridine isomerase</fullName>
    </alternativeName>
</protein>
<dbReference type="CDD" id="cd02573">
    <property type="entry name" value="PseudoU_synth_EcTruB"/>
    <property type="match status" value="1"/>
</dbReference>
<dbReference type="GO" id="GO:0031119">
    <property type="term" value="P:tRNA pseudouridine synthesis"/>
    <property type="evidence" value="ECO:0007669"/>
    <property type="project" value="UniProtKB-UniRule"/>
</dbReference>
<dbReference type="PANTHER" id="PTHR13767:SF2">
    <property type="entry name" value="PSEUDOURIDYLATE SYNTHASE TRUB1"/>
    <property type="match status" value="1"/>
</dbReference>
<dbReference type="GO" id="GO:0003723">
    <property type="term" value="F:RNA binding"/>
    <property type="evidence" value="ECO:0007669"/>
    <property type="project" value="InterPro"/>
</dbReference>
<reference evidence="7 8" key="1">
    <citation type="journal article" date="2014" name="PLoS ONE">
        <title>Reduction of Hydrogen Peroxide Accumulation and Toxicity by a Catalase from Mycoplasma iowae.</title>
        <authorList>
            <person name="Pritchard R.E."/>
            <person name="Prassinos A.J."/>
            <person name="Osborne J.D."/>
            <person name="Raviv Z."/>
            <person name="Balish M.F."/>
        </authorList>
    </citation>
    <scope>NUCLEOTIDE SEQUENCE [LARGE SCALE GENOMIC DNA]</scope>
    <source>
        <strain evidence="7 8">DK-CPA</strain>
    </source>
</reference>
<keyword evidence="3 5" id="KW-0819">tRNA processing</keyword>
<dbReference type="InterPro" id="IPR020103">
    <property type="entry name" value="PsdUridine_synth_cat_dom_sf"/>
</dbReference>
<dbReference type="GO" id="GO:0160148">
    <property type="term" value="F:tRNA pseudouridine(55) synthase activity"/>
    <property type="evidence" value="ECO:0007669"/>
    <property type="project" value="UniProtKB-EC"/>
</dbReference>
<dbReference type="InterPro" id="IPR014780">
    <property type="entry name" value="tRNA_psdUridine_synth_TruB"/>
</dbReference>
<organism evidence="7 8">
    <name type="scientific">Malacoplasma iowae DK-CPA</name>
    <dbReference type="NCBI Taxonomy" id="1394179"/>
    <lineage>
        <taxon>Bacteria</taxon>
        <taxon>Bacillati</taxon>
        <taxon>Mycoplasmatota</taxon>
        <taxon>Mycoplasmoidales</taxon>
        <taxon>Mycoplasmoidaceae</taxon>
        <taxon>Malacoplasma</taxon>
    </lineage>
</organism>
<gene>
    <name evidence="5 7" type="primary">truB</name>
    <name evidence="7" type="ORF">P271_579</name>
</gene>
<evidence type="ECO:0000259" key="6">
    <source>
        <dbReference type="Pfam" id="PF01509"/>
    </source>
</evidence>
<sequence>MNSNNKNIIVVNKPKGVTSFWVVNFIKRKFKYKKVGHAGTLDPNATGVLVLGINEGTKELSNLLLDNKEYIATIQFGYRTDSYDTEGKIIDKTTNKVSFKEIENYLSSFQNVEIYQTPPIYSAIKINGKKLYEYARENKPVDIEQRKVKIIENEILSFDVENQILKIRLLVSKGFYIRSFANDIGLALNNFATLIDLQRTKSGEFSLDDAINVDWNMS</sequence>
<dbReference type="HAMAP" id="MF_01080">
    <property type="entry name" value="TruB_bact"/>
    <property type="match status" value="1"/>
</dbReference>
<evidence type="ECO:0000256" key="2">
    <source>
        <dbReference type="ARBA" id="ARBA00005642"/>
    </source>
</evidence>
<comment type="catalytic activity">
    <reaction evidence="1 5">
        <text>uridine(55) in tRNA = pseudouridine(55) in tRNA</text>
        <dbReference type="Rhea" id="RHEA:42532"/>
        <dbReference type="Rhea" id="RHEA-COMP:10101"/>
        <dbReference type="Rhea" id="RHEA-COMP:10102"/>
        <dbReference type="ChEBI" id="CHEBI:65314"/>
        <dbReference type="ChEBI" id="CHEBI:65315"/>
        <dbReference type="EC" id="5.4.99.25"/>
    </reaction>
</comment>
<comment type="similarity">
    <text evidence="2 5">Belongs to the pseudouridine synthase TruB family. Type 1 subfamily.</text>
</comment>
<dbReference type="SUPFAM" id="SSF55120">
    <property type="entry name" value="Pseudouridine synthase"/>
    <property type="match status" value="1"/>
</dbReference>
<evidence type="ECO:0000256" key="3">
    <source>
        <dbReference type="ARBA" id="ARBA00022694"/>
    </source>
</evidence>
<keyword evidence="4 5" id="KW-0413">Isomerase</keyword>
<dbReference type="NCBIfam" id="TIGR00431">
    <property type="entry name" value="TruB"/>
    <property type="match status" value="1"/>
</dbReference>
<feature type="domain" description="Pseudouridine synthase II N-terminal" evidence="6">
    <location>
        <begin position="27"/>
        <end position="177"/>
    </location>
</feature>
<evidence type="ECO:0000256" key="4">
    <source>
        <dbReference type="ARBA" id="ARBA00023235"/>
    </source>
</evidence>
<dbReference type="RefSeq" id="WP_004025266.1">
    <property type="nucleotide sequence ID" value="NZ_AWQU01000068.1"/>
</dbReference>
<proteinExistence type="inferred from homology"/>
<keyword evidence="8" id="KW-1185">Reference proteome</keyword>
<accession>A0A084U436</accession>
<dbReference type="PANTHER" id="PTHR13767">
    <property type="entry name" value="TRNA-PSEUDOURIDINE SYNTHASE"/>
    <property type="match status" value="1"/>
</dbReference>
<name>A0A084U436_MALIO</name>
<evidence type="ECO:0000256" key="5">
    <source>
        <dbReference type="HAMAP-Rule" id="MF_01080"/>
    </source>
</evidence>
<dbReference type="GeneID" id="96866503"/>
<dbReference type="Gene3D" id="3.30.2350.10">
    <property type="entry name" value="Pseudouridine synthase"/>
    <property type="match status" value="1"/>
</dbReference>
<comment type="caution">
    <text evidence="7">The sequence shown here is derived from an EMBL/GenBank/DDBJ whole genome shotgun (WGS) entry which is preliminary data.</text>
</comment>
<feature type="active site" description="Nucleophile" evidence="5">
    <location>
        <position position="42"/>
    </location>
</feature>
<dbReference type="Pfam" id="PF01509">
    <property type="entry name" value="TruB_N"/>
    <property type="match status" value="1"/>
</dbReference>